<dbReference type="EMBL" id="JAPFFF010000001">
    <property type="protein sequence ID" value="KAK8899499.1"/>
    <property type="molecule type" value="Genomic_DNA"/>
</dbReference>
<accession>A0ABR2L809</accession>
<comment type="caution">
    <text evidence="1">The sequence shown here is derived from an EMBL/GenBank/DDBJ whole genome shotgun (WGS) entry which is preliminary data.</text>
</comment>
<evidence type="ECO:0000313" key="2">
    <source>
        <dbReference type="Proteomes" id="UP001470230"/>
    </source>
</evidence>
<name>A0ABR2L809_9EUKA</name>
<sequence>MTQLTQNDFSSQTDYIINDYAIEMIQTINNRLHTNLPIHETRGNTQANRSTLRNYLNRTDYINNEGLSEPRITFRKINNYITRKIKEQDDEFFNHFNKEQYKYDNKLDELIRKNTHEKLNKRRKINDDNNNNNKNDNNKLIAEKIRIAKEAFDEAMNLIKSQQHHFLQFEPENQELYDYLNKHYNSFISKHKDFLIINIPYDFDKAVEKLSYYDKYSSSKTVERNDISKNKPIIIYYFNDISSLQDIYDKLQEVFLAELKPFKIHFHLSGIFETYNLDLETREETYTYEAREIRWKNYQSSIPIIIKNTEDINLVKLYIESTLSSYETTSSNNKLTIVSSISFTVSRMIKITGKIEGLPEEIIKSKSVIADNIDDKLCWY</sequence>
<reference evidence="1 2" key="1">
    <citation type="submission" date="2024-04" db="EMBL/GenBank/DDBJ databases">
        <title>Tritrichomonas musculus Genome.</title>
        <authorList>
            <person name="Alves-Ferreira E."/>
            <person name="Grigg M."/>
            <person name="Lorenzi H."/>
            <person name="Galac M."/>
        </authorList>
    </citation>
    <scope>NUCLEOTIDE SEQUENCE [LARGE SCALE GENOMIC DNA]</scope>
    <source>
        <strain evidence="1 2">EAF2021</strain>
    </source>
</reference>
<evidence type="ECO:0000313" key="1">
    <source>
        <dbReference type="EMBL" id="KAK8899499.1"/>
    </source>
</evidence>
<proteinExistence type="predicted"/>
<dbReference type="Proteomes" id="UP001470230">
    <property type="component" value="Unassembled WGS sequence"/>
</dbReference>
<gene>
    <name evidence="1" type="ORF">M9Y10_001815</name>
</gene>
<organism evidence="1 2">
    <name type="scientific">Tritrichomonas musculus</name>
    <dbReference type="NCBI Taxonomy" id="1915356"/>
    <lineage>
        <taxon>Eukaryota</taxon>
        <taxon>Metamonada</taxon>
        <taxon>Parabasalia</taxon>
        <taxon>Tritrichomonadida</taxon>
        <taxon>Tritrichomonadidae</taxon>
        <taxon>Tritrichomonas</taxon>
    </lineage>
</organism>
<protein>
    <submittedName>
        <fullName evidence="1">Uncharacterized protein</fullName>
    </submittedName>
</protein>
<keyword evidence="2" id="KW-1185">Reference proteome</keyword>